<evidence type="ECO:0000256" key="6">
    <source>
        <dbReference type="SAM" id="SignalP"/>
    </source>
</evidence>
<feature type="domain" description="NTR" evidence="7">
    <location>
        <begin position="17"/>
        <end position="141"/>
    </location>
</feature>
<dbReference type="PANTHER" id="PTHR11844:SF25">
    <property type="entry name" value="NTR DOMAIN-CONTAINING PROTEIN"/>
    <property type="match status" value="1"/>
</dbReference>
<dbReference type="GO" id="GO:0046872">
    <property type="term" value="F:metal ion binding"/>
    <property type="evidence" value="ECO:0007669"/>
    <property type="project" value="UniProtKB-KW"/>
</dbReference>
<keyword evidence="4" id="KW-0479">Metal-binding</keyword>
<feature type="binding site" evidence="4">
    <location>
        <position position="17"/>
    </location>
    <ligand>
        <name>Zn(2+)</name>
        <dbReference type="ChEBI" id="CHEBI:29105"/>
        <note>ligand shared with metalloproteinase partner</note>
    </ligand>
</feature>
<keyword evidence="6" id="KW-0732">Signal</keyword>
<feature type="disulfide bond" evidence="5">
    <location>
        <begin position="19"/>
        <end position="119"/>
    </location>
</feature>
<dbReference type="Proteomes" id="UP000887575">
    <property type="component" value="Unassembled WGS sequence"/>
</dbReference>
<feature type="disulfide bond" evidence="5">
    <location>
        <begin position="17"/>
        <end position="93"/>
    </location>
</feature>
<dbReference type="InterPro" id="IPR001134">
    <property type="entry name" value="Netrin_domain"/>
</dbReference>
<evidence type="ECO:0000256" key="4">
    <source>
        <dbReference type="PIRSR" id="PIRSR601820-1"/>
    </source>
</evidence>
<keyword evidence="8" id="KW-1185">Reference proteome</keyword>
<feature type="chain" id="PRO_5042252851" evidence="6">
    <location>
        <begin position="17"/>
        <end position="157"/>
    </location>
</feature>
<dbReference type="InterPro" id="IPR008993">
    <property type="entry name" value="TIMP-like_OB-fold"/>
</dbReference>
<dbReference type="PROSITE" id="PS50189">
    <property type="entry name" value="NTR"/>
    <property type="match status" value="1"/>
</dbReference>
<dbReference type="SUPFAM" id="SSF50242">
    <property type="entry name" value="TIMP-like"/>
    <property type="match status" value="1"/>
</dbReference>
<dbReference type="GO" id="GO:0005615">
    <property type="term" value="C:extracellular space"/>
    <property type="evidence" value="ECO:0007669"/>
    <property type="project" value="TreeGrafter"/>
</dbReference>
<feature type="signal peptide" evidence="6">
    <location>
        <begin position="1"/>
        <end position="16"/>
    </location>
</feature>
<accession>A0AAF3E9C0</accession>
<keyword evidence="2" id="KW-0964">Secreted</keyword>
<dbReference type="PANTHER" id="PTHR11844">
    <property type="entry name" value="METALLOPROTEASE INHIBITOR"/>
    <property type="match status" value="1"/>
</dbReference>
<dbReference type="WBParaSite" id="MBELARI_LOCUS10514">
    <property type="protein sequence ID" value="MBELARI_LOCUS10514"/>
    <property type="gene ID" value="MBELARI_LOCUS10514"/>
</dbReference>
<evidence type="ECO:0000256" key="2">
    <source>
        <dbReference type="ARBA" id="ARBA00022525"/>
    </source>
</evidence>
<evidence type="ECO:0000256" key="1">
    <source>
        <dbReference type="ARBA" id="ARBA00004613"/>
    </source>
</evidence>
<protein>
    <submittedName>
        <fullName evidence="9">NTR domain-containing protein</fullName>
    </submittedName>
</protein>
<sequence>MRALALTLALIGVTFACDCNEDVQRLTPQQKFCYLPYVLHLDVDNAKETTEGHKLDRHIDYEITVHKVIQNTRYEANEERPRKMKSFTASALCGIKLTTGEYVLSGGLNKNGVFEVNHCEMIEKIDDRRNKLGKALLETDCSKVPNPGLKLHLDRHH</sequence>
<evidence type="ECO:0000313" key="8">
    <source>
        <dbReference type="Proteomes" id="UP000887575"/>
    </source>
</evidence>
<dbReference type="PROSITE" id="PS51257">
    <property type="entry name" value="PROKAR_LIPOPROTEIN"/>
    <property type="match status" value="1"/>
</dbReference>
<dbReference type="InterPro" id="IPR001820">
    <property type="entry name" value="TIMP"/>
</dbReference>
<dbReference type="Gene3D" id="2.40.50.120">
    <property type="match status" value="1"/>
</dbReference>
<proteinExistence type="predicted"/>
<reference evidence="9" key="1">
    <citation type="submission" date="2024-02" db="UniProtKB">
        <authorList>
            <consortium name="WormBaseParasite"/>
        </authorList>
    </citation>
    <scope>IDENTIFICATION</scope>
</reference>
<dbReference type="Pfam" id="PF00965">
    <property type="entry name" value="TIMP"/>
    <property type="match status" value="1"/>
</dbReference>
<dbReference type="GO" id="GO:0051045">
    <property type="term" value="P:negative regulation of membrane protein ectodomain proteolysis"/>
    <property type="evidence" value="ECO:0007669"/>
    <property type="project" value="TreeGrafter"/>
</dbReference>
<keyword evidence="3 5" id="KW-1015">Disulfide bond</keyword>
<keyword evidence="4" id="KW-0862">Zinc</keyword>
<evidence type="ECO:0000313" key="9">
    <source>
        <dbReference type="WBParaSite" id="MBELARI_LOCUS10514"/>
    </source>
</evidence>
<evidence type="ECO:0000259" key="7">
    <source>
        <dbReference type="PROSITE" id="PS50189"/>
    </source>
</evidence>
<dbReference type="GO" id="GO:0002020">
    <property type="term" value="F:protease binding"/>
    <property type="evidence" value="ECO:0007669"/>
    <property type="project" value="TreeGrafter"/>
</dbReference>
<evidence type="ECO:0000256" key="5">
    <source>
        <dbReference type="PIRSR" id="PIRSR601820-3"/>
    </source>
</evidence>
<name>A0AAF3E9C0_9BILA</name>
<comment type="subcellular location">
    <subcellularLocation>
        <location evidence="1">Secreted</location>
    </subcellularLocation>
</comment>
<dbReference type="GO" id="GO:0031012">
    <property type="term" value="C:extracellular matrix"/>
    <property type="evidence" value="ECO:0007669"/>
    <property type="project" value="TreeGrafter"/>
</dbReference>
<organism evidence="8 9">
    <name type="scientific">Mesorhabditis belari</name>
    <dbReference type="NCBI Taxonomy" id="2138241"/>
    <lineage>
        <taxon>Eukaryota</taxon>
        <taxon>Metazoa</taxon>
        <taxon>Ecdysozoa</taxon>
        <taxon>Nematoda</taxon>
        <taxon>Chromadorea</taxon>
        <taxon>Rhabditida</taxon>
        <taxon>Rhabditina</taxon>
        <taxon>Rhabditomorpha</taxon>
        <taxon>Rhabditoidea</taxon>
        <taxon>Rhabditidae</taxon>
        <taxon>Mesorhabditinae</taxon>
        <taxon>Mesorhabditis</taxon>
    </lineage>
</organism>
<dbReference type="GO" id="GO:0008191">
    <property type="term" value="F:metalloendopeptidase inhibitor activity"/>
    <property type="evidence" value="ECO:0007669"/>
    <property type="project" value="InterPro"/>
</dbReference>
<evidence type="ECO:0000256" key="3">
    <source>
        <dbReference type="ARBA" id="ARBA00023157"/>
    </source>
</evidence>
<dbReference type="AlphaFoldDB" id="A0AAF3E9C0"/>